<keyword evidence="2" id="KW-1185">Reference proteome</keyword>
<dbReference type="RefSeq" id="WP_190426158.1">
    <property type="nucleotide sequence ID" value="NZ_JAAOCA010000047.1"/>
</dbReference>
<dbReference type="Pfam" id="PF26207">
    <property type="entry name" value="Phage_phiTE_015"/>
    <property type="match status" value="1"/>
</dbReference>
<gene>
    <name evidence="1" type="ORF">HAQ05_25125</name>
</gene>
<organism evidence="1 2">
    <name type="scientific">Pseudomonas typographi</name>
    <dbReference type="NCBI Taxonomy" id="2715964"/>
    <lineage>
        <taxon>Bacteria</taxon>
        <taxon>Pseudomonadati</taxon>
        <taxon>Pseudomonadota</taxon>
        <taxon>Gammaproteobacteria</taxon>
        <taxon>Pseudomonadales</taxon>
        <taxon>Pseudomonadaceae</taxon>
        <taxon>Pseudomonas</taxon>
    </lineage>
</organism>
<reference evidence="1 2" key="1">
    <citation type="journal article" date="2020" name="Insects">
        <title>Bacteria Belonging to Pseudomonas typographi sp. nov. from the Bark Beetle Ips typographus Have Genomic Potential to Aid in the Host Ecology.</title>
        <authorList>
            <person name="Peral-Aranega E."/>
            <person name="Saati-Santamaria Z."/>
            <person name="Kolarik M."/>
            <person name="Rivas R."/>
            <person name="Garcia-Fraile P."/>
        </authorList>
    </citation>
    <scope>NUCLEOTIDE SEQUENCE [LARGE SCALE GENOMIC DNA]</scope>
    <source>
        <strain evidence="1 2">CA3A</strain>
    </source>
</reference>
<dbReference type="InterPro" id="IPR058601">
    <property type="entry name" value="Phage_phiTE_015-like"/>
</dbReference>
<evidence type="ECO:0008006" key="3">
    <source>
        <dbReference type="Google" id="ProtNLM"/>
    </source>
</evidence>
<comment type="caution">
    <text evidence="1">The sequence shown here is derived from an EMBL/GenBank/DDBJ whole genome shotgun (WGS) entry which is preliminary data.</text>
</comment>
<evidence type="ECO:0000313" key="1">
    <source>
        <dbReference type="EMBL" id="MBD1601963.1"/>
    </source>
</evidence>
<accession>A0ABR7Z9N0</accession>
<sequence length="113" mass="12361">MADMNEKLREEFKKHRTSIAAHLIKGDDWAGAYRLADGLVSLASFSAGWRASRAALVIELPEPYAVIGDYAACGGGRAVWDSEFAERIDDRMCEKTAVYDRAGLEAAGVRVKP</sequence>
<protein>
    <recommendedName>
        <fullName evidence="3">Phage protein</fullName>
    </recommendedName>
</protein>
<name>A0ABR7Z9N0_9PSED</name>
<dbReference type="EMBL" id="JAAOCA010000047">
    <property type="protein sequence ID" value="MBD1601963.1"/>
    <property type="molecule type" value="Genomic_DNA"/>
</dbReference>
<proteinExistence type="predicted"/>
<evidence type="ECO:0000313" key="2">
    <source>
        <dbReference type="Proteomes" id="UP000805841"/>
    </source>
</evidence>
<dbReference type="Proteomes" id="UP000805841">
    <property type="component" value="Unassembled WGS sequence"/>
</dbReference>